<feature type="transmembrane region" description="Helical" evidence="1">
    <location>
        <begin position="42"/>
        <end position="63"/>
    </location>
</feature>
<evidence type="ECO:0000256" key="1">
    <source>
        <dbReference type="SAM" id="Phobius"/>
    </source>
</evidence>
<reference evidence="3" key="1">
    <citation type="journal article" date="2019" name="Int. J. Syst. Evol. Microbiol.">
        <title>The Global Catalogue of Microorganisms (GCM) 10K type strain sequencing project: providing services to taxonomists for standard genome sequencing and annotation.</title>
        <authorList>
            <consortium name="The Broad Institute Genomics Platform"/>
            <consortium name="The Broad Institute Genome Sequencing Center for Infectious Disease"/>
            <person name="Wu L."/>
            <person name="Ma J."/>
        </authorList>
    </citation>
    <scope>NUCLEOTIDE SEQUENCE [LARGE SCALE GENOMIC DNA]</scope>
    <source>
        <strain evidence="3">CGMCC 1.15474</strain>
    </source>
</reference>
<evidence type="ECO:0000313" key="2">
    <source>
        <dbReference type="EMBL" id="MFD2214371.1"/>
    </source>
</evidence>
<protein>
    <submittedName>
        <fullName evidence="2">Uncharacterized protein</fullName>
    </submittedName>
</protein>
<accession>A0ABW5BZW5</accession>
<sequence>MLKDIQYTAVYSEKKQQSSKERVLDFIDGKGFDSLLENSLKALSYGMVFFCVPYLIYLIISLAL</sequence>
<keyword evidence="1" id="KW-0472">Membrane</keyword>
<organism evidence="2 3">
    <name type="scientific">Metabacillus endolithicus</name>
    <dbReference type="NCBI Taxonomy" id="1535204"/>
    <lineage>
        <taxon>Bacteria</taxon>
        <taxon>Bacillati</taxon>
        <taxon>Bacillota</taxon>
        <taxon>Bacilli</taxon>
        <taxon>Bacillales</taxon>
        <taxon>Bacillaceae</taxon>
        <taxon>Metabacillus</taxon>
    </lineage>
</organism>
<gene>
    <name evidence="2" type="ORF">ACFSKK_11830</name>
</gene>
<keyword evidence="1" id="KW-1133">Transmembrane helix</keyword>
<evidence type="ECO:0000313" key="3">
    <source>
        <dbReference type="Proteomes" id="UP001597318"/>
    </source>
</evidence>
<name>A0ABW5BZW5_9BACI</name>
<dbReference type="RefSeq" id="WP_247343826.1">
    <property type="nucleotide sequence ID" value="NZ_CP095550.1"/>
</dbReference>
<proteinExistence type="predicted"/>
<keyword evidence="3" id="KW-1185">Reference proteome</keyword>
<comment type="caution">
    <text evidence="2">The sequence shown here is derived from an EMBL/GenBank/DDBJ whole genome shotgun (WGS) entry which is preliminary data.</text>
</comment>
<dbReference type="EMBL" id="JBHUIK010000002">
    <property type="protein sequence ID" value="MFD2214371.1"/>
    <property type="molecule type" value="Genomic_DNA"/>
</dbReference>
<keyword evidence="1" id="KW-0812">Transmembrane</keyword>
<dbReference type="Proteomes" id="UP001597318">
    <property type="component" value="Unassembled WGS sequence"/>
</dbReference>